<feature type="compositionally biased region" description="Basic and acidic residues" evidence="14">
    <location>
        <begin position="935"/>
        <end position="944"/>
    </location>
</feature>
<feature type="region of interest" description="Disordered" evidence="14">
    <location>
        <begin position="677"/>
        <end position="705"/>
    </location>
</feature>
<keyword evidence="5" id="KW-0963">Cytoplasm</keyword>
<evidence type="ECO:0000256" key="5">
    <source>
        <dbReference type="ARBA" id="ARBA00022490"/>
    </source>
</evidence>
<feature type="region of interest" description="Disordered" evidence="14">
    <location>
        <begin position="1037"/>
        <end position="1078"/>
    </location>
</feature>
<evidence type="ECO:0000256" key="11">
    <source>
        <dbReference type="ARBA" id="ARBA00023212"/>
    </source>
</evidence>
<accession>A0A1I8Q385</accession>
<feature type="compositionally biased region" description="Low complexity" evidence="14">
    <location>
        <begin position="1046"/>
        <end position="1072"/>
    </location>
</feature>
<evidence type="ECO:0000256" key="10">
    <source>
        <dbReference type="ARBA" id="ARBA00023136"/>
    </source>
</evidence>
<organism evidence="15 16">
    <name type="scientific">Stomoxys calcitrans</name>
    <name type="common">Stable fly</name>
    <name type="synonym">Conops calcitrans</name>
    <dbReference type="NCBI Taxonomy" id="35570"/>
    <lineage>
        <taxon>Eukaryota</taxon>
        <taxon>Metazoa</taxon>
        <taxon>Ecdysozoa</taxon>
        <taxon>Arthropoda</taxon>
        <taxon>Hexapoda</taxon>
        <taxon>Insecta</taxon>
        <taxon>Pterygota</taxon>
        <taxon>Neoptera</taxon>
        <taxon>Endopterygota</taxon>
        <taxon>Diptera</taxon>
        <taxon>Brachycera</taxon>
        <taxon>Muscomorpha</taxon>
        <taxon>Muscoidea</taxon>
        <taxon>Muscidae</taxon>
        <taxon>Stomoxys</taxon>
    </lineage>
</organism>
<keyword evidence="7" id="KW-0677">Repeat</keyword>
<sequence length="1089" mass="122081">MLTLLSECHFWTTRDDIRIKHTDYGCLRYTRNREIQQQLVANDVYSEAKRDYLERRGYRAVLKNSRKGIGRLKDNIKRLEELLRSQHKVIHVHWPEDSHVLLLFANGTIAHICVDVFTGDISRMVYEKYLEGKAADIITDAFFTHSHIVLAYNTNQVTVVHLQKPNSRAQGPEKISNMDPKIFHAIIPGTAERRLPRRITVNSTNDMFVVWTKSSQNEVFPWRPTIRDQDRANIHVFKLNGNQLDFFAYCWSENDPLYVDFLRSAENQILVLEQKISRKGEISAEVCSYEIVVGKMQRTPLSSILVGTQITCYAFSPDQEKLFLGSADRNICLHDLVLQSTKCVTQIDIVPIQCSWHSDSSLIVIANTRSQFQCFDLALTPVGNQLQSEDVTPSNLLDLSHYFSTQPTLLQISFSRKPELHHYSHPYAATDSYLLLLYDQGPIGCLRFFAGAGMRGDIHNSGLTADVILDKYLALNQLEKAVNLLNALNWETYGAVCLISLHKIANHVFYRGDQKKIRIELMAKALRTFSDSLTEETKDEFSDQVFDLKRRFFFFLLRHNLYTEAFEVAQDIEDYDLFMDLFNVTKCDPNLLDFSAACFSQAAAILHEEDMAVNTGNAFRSDSACSQTTNSDITNARSKLQQQQQQHQKFLKHYVPPLPSFKSKVFNAEMIKINAPRSEVSPENLATRPQKEKSRPPPPPVPDKKLAKLNPAALSVAKSVSLSSNLANLTLKSARCSGQTQGSNGLSSSPAPQWSDLNVTQKSTHLKSAFVPHYTSNNTLYKSNNVPLAITNTNALNNNSSNVHQTSNAFMQFNSPPPNKSLINDACNNTALVSSHHQARSYSTAQTPALSTPPIAMYQPKFFQHPLVSGTIPSSGTTSLAAHSISNEEYQKVLLSKKPTASILSNGSATQNGSSNTSVLSGGTSGLQNSIATKENNKNTSGEKNKVKFSDTVQVAVVPAVISLQEIPRRDKPLISKRNGYARPAPRNFTNPKKELQDSLPLCHPHDDYLKDFNPLPAAETHRPPIKLYSTNDEFNHQHQYQHKATPSVNTSTTNKTNNNNIDNNNTFPNSSHATSSSTPIKVVHFGVV</sequence>
<dbReference type="InterPro" id="IPR024511">
    <property type="entry name" value="Frtz"/>
</dbReference>
<dbReference type="EnsemblMetazoa" id="SCAU013477-RA">
    <property type="protein sequence ID" value="SCAU013477-PA"/>
    <property type="gene ID" value="SCAU013477"/>
</dbReference>
<feature type="region of interest" description="Disordered" evidence="14">
    <location>
        <begin position="904"/>
        <end position="944"/>
    </location>
</feature>
<dbReference type="SUPFAM" id="SSF50978">
    <property type="entry name" value="WD40 repeat-like"/>
    <property type="match status" value="1"/>
</dbReference>
<evidence type="ECO:0000256" key="1">
    <source>
        <dbReference type="ARBA" id="ARBA00004236"/>
    </source>
</evidence>
<evidence type="ECO:0000256" key="6">
    <source>
        <dbReference type="ARBA" id="ARBA00022574"/>
    </source>
</evidence>
<dbReference type="EnsemblMetazoa" id="SCAU013477-RF">
    <property type="protein sequence ID" value="SCAU013477-PF"/>
    <property type="gene ID" value="SCAU013477"/>
</dbReference>
<dbReference type="GO" id="GO:0097541">
    <property type="term" value="C:axonemal basal plate"/>
    <property type="evidence" value="ECO:0007669"/>
    <property type="project" value="TreeGrafter"/>
</dbReference>
<evidence type="ECO:0000256" key="7">
    <source>
        <dbReference type="ARBA" id="ARBA00022737"/>
    </source>
</evidence>
<evidence type="ECO:0000256" key="12">
    <source>
        <dbReference type="ARBA" id="ARBA00023273"/>
    </source>
</evidence>
<keyword evidence="6" id="KW-0853">WD repeat</keyword>
<keyword evidence="10" id="KW-0472">Membrane</keyword>
<evidence type="ECO:0000256" key="4">
    <source>
        <dbReference type="ARBA" id="ARBA00022475"/>
    </source>
</evidence>
<dbReference type="EnsemblMetazoa" id="SCAU013477-RE">
    <property type="protein sequence ID" value="SCAU013477-PE"/>
    <property type="gene ID" value="SCAU013477"/>
</dbReference>
<evidence type="ECO:0000256" key="13">
    <source>
        <dbReference type="SAM" id="Coils"/>
    </source>
</evidence>
<feature type="coiled-coil region" evidence="13">
    <location>
        <begin position="62"/>
        <end position="89"/>
    </location>
</feature>
<reference evidence="15" key="2">
    <citation type="submission" date="2020-05" db="UniProtKB">
        <authorList>
            <consortium name="EnsemblMetazoa"/>
        </authorList>
    </citation>
    <scope>IDENTIFICATION</scope>
    <source>
        <strain evidence="15">USDA</strain>
    </source>
</reference>
<protein>
    <recommendedName>
        <fullName evidence="17">WD repeat-containing and planar cell polarity effector protein fritz</fullName>
    </recommendedName>
</protein>
<evidence type="ECO:0008006" key="17">
    <source>
        <dbReference type="Google" id="ProtNLM"/>
    </source>
</evidence>
<keyword evidence="11" id="KW-0206">Cytoskeleton</keyword>
<evidence type="ECO:0000313" key="15">
    <source>
        <dbReference type="EnsemblMetazoa" id="SCAU013477-PF"/>
    </source>
</evidence>
<keyword evidence="9" id="KW-0969">Cilium</keyword>
<dbReference type="KEGG" id="scac:106085052"/>
<dbReference type="InterPro" id="IPR036322">
    <property type="entry name" value="WD40_repeat_dom_sf"/>
</dbReference>
<keyword evidence="16" id="KW-1185">Reference proteome</keyword>
<evidence type="ECO:0000256" key="8">
    <source>
        <dbReference type="ARBA" id="ARBA00022794"/>
    </source>
</evidence>
<dbReference type="GO" id="GO:0007399">
    <property type="term" value="P:nervous system development"/>
    <property type="evidence" value="ECO:0007669"/>
    <property type="project" value="TreeGrafter"/>
</dbReference>
<dbReference type="Pfam" id="PF11768">
    <property type="entry name" value="Frtz"/>
    <property type="match status" value="1"/>
</dbReference>
<comment type="similarity">
    <text evidence="3">Belongs to the WD repeat fritz family.</text>
</comment>
<keyword evidence="8" id="KW-0970">Cilium biogenesis/degradation</keyword>
<proteinExistence type="inferred from homology"/>
<dbReference type="VEuPathDB" id="VectorBase:SCAU013477"/>
<dbReference type="STRING" id="35570.A0A1I8Q385"/>
<name>A0A1I8Q385_STOCA</name>
<dbReference type="EnsemblMetazoa" id="SCAU013477-RD">
    <property type="protein sequence ID" value="SCAU013477-PD"/>
    <property type="gene ID" value="SCAU013477"/>
</dbReference>
<dbReference type="GO" id="GO:0005886">
    <property type="term" value="C:plasma membrane"/>
    <property type="evidence" value="ECO:0007669"/>
    <property type="project" value="UniProtKB-SubCell"/>
</dbReference>
<evidence type="ECO:0000256" key="3">
    <source>
        <dbReference type="ARBA" id="ARBA00006059"/>
    </source>
</evidence>
<keyword evidence="12" id="KW-0966">Cell projection</keyword>
<dbReference type="OrthoDB" id="10013020at2759"/>
<dbReference type="PANTHER" id="PTHR13667">
    <property type="entry name" value="HOMOLOC-13"/>
    <property type="match status" value="1"/>
</dbReference>
<dbReference type="AlphaFoldDB" id="A0A1I8Q385"/>
<feature type="region of interest" description="Disordered" evidence="14">
    <location>
        <begin position="736"/>
        <end position="756"/>
    </location>
</feature>
<dbReference type="PANTHER" id="PTHR13667:SF5">
    <property type="entry name" value="WD REPEAT-CONTAINING AND PLANAR CELL POLARITY EFFECTOR PROTEIN FRITZ HOMOLOG"/>
    <property type="match status" value="1"/>
</dbReference>
<evidence type="ECO:0000313" key="16">
    <source>
        <dbReference type="Proteomes" id="UP000095300"/>
    </source>
</evidence>
<evidence type="ECO:0000256" key="14">
    <source>
        <dbReference type="SAM" id="MobiDB-lite"/>
    </source>
</evidence>
<dbReference type="Proteomes" id="UP000095300">
    <property type="component" value="Unassembled WGS sequence"/>
</dbReference>
<dbReference type="Gene3D" id="2.130.10.10">
    <property type="entry name" value="YVTN repeat-like/Quinoprotein amine dehydrogenase"/>
    <property type="match status" value="1"/>
</dbReference>
<reference evidence="15 16" key="1">
    <citation type="submission" date="2015-05" db="EMBL/GenBank/DDBJ databases">
        <authorList>
            <person name="Wilson R.K."/>
            <person name="Warren W.C."/>
            <person name="Olafson P."/>
        </authorList>
    </citation>
    <scope>NUCLEOTIDE SEQUENCE [LARGE SCALE GENOMIC DNA]</scope>
    <source>
        <strain evidence="15 16">USDA</strain>
    </source>
</reference>
<evidence type="ECO:0000256" key="2">
    <source>
        <dbReference type="ARBA" id="ARBA00004430"/>
    </source>
</evidence>
<keyword evidence="13" id="KW-0175">Coiled coil</keyword>
<comment type="subcellular location">
    <subcellularLocation>
        <location evidence="1">Cell membrane</location>
    </subcellularLocation>
    <subcellularLocation>
        <location evidence="2">Cytoplasm</location>
        <location evidence="2">Cytoskeleton</location>
        <location evidence="2">Cilium axoneme</location>
    </subcellularLocation>
</comment>
<feature type="compositionally biased region" description="Polar residues" evidence="14">
    <location>
        <begin position="904"/>
        <end position="934"/>
    </location>
</feature>
<dbReference type="GO" id="GO:0044782">
    <property type="term" value="P:cilium organization"/>
    <property type="evidence" value="ECO:0007669"/>
    <property type="project" value="TreeGrafter"/>
</dbReference>
<evidence type="ECO:0000256" key="9">
    <source>
        <dbReference type="ARBA" id="ARBA00023069"/>
    </source>
</evidence>
<dbReference type="InterPro" id="IPR015943">
    <property type="entry name" value="WD40/YVTN_repeat-like_dom_sf"/>
</dbReference>
<dbReference type="GO" id="GO:0045184">
    <property type="term" value="P:establishment of protein localization"/>
    <property type="evidence" value="ECO:0007669"/>
    <property type="project" value="TreeGrafter"/>
</dbReference>
<gene>
    <name evidence="15" type="primary">106085052</name>
</gene>
<keyword evidence="4" id="KW-1003">Cell membrane</keyword>